<evidence type="ECO:0000313" key="4">
    <source>
        <dbReference type="Proteomes" id="UP001165460"/>
    </source>
</evidence>
<name>A0ABS9ZYE4_9SPHI</name>
<feature type="signal peptide" evidence="2">
    <location>
        <begin position="1"/>
        <end position="19"/>
    </location>
</feature>
<evidence type="ECO:0008006" key="5">
    <source>
        <dbReference type="Google" id="ProtNLM"/>
    </source>
</evidence>
<protein>
    <recommendedName>
        <fullName evidence="5">Tetratricopeptide repeat protein</fullName>
    </recommendedName>
</protein>
<keyword evidence="1" id="KW-0802">TPR repeat</keyword>
<feature type="repeat" description="TPR" evidence="1">
    <location>
        <begin position="164"/>
        <end position="197"/>
    </location>
</feature>
<sequence length="360" mass="40605">MKKILLSALFLGAVVGAHAQKAEVTEARKLWEIFNNIGIKTMPLNKNLENLEKGLKHTDNAIANEKTKSLAETWSLRASLSSAISVMDTLDFNNSIAKQKIAEEAIAKTKELDKKGDEKQALENAQINVENAINTRAIKLYNKKDYKGALVEFNELIARKPGDTGLYINAGVTAKQMGDFPQAIKHFKKVISFNVPESKDFYREVINMSLDNLKDTTGGLELAREAQAKFPAESDFIGIETDIYITRGDIAKSQELLGKLIEKDPKRAIYQYLMGDTYYKQALNIQEQRVKIDAKKVKEYNALTTKMVALVDQSIPYYKKALELDPKSEPTLQTLKQIYAFKNDTKNYEEIDKLLKALKN</sequence>
<evidence type="ECO:0000313" key="3">
    <source>
        <dbReference type="EMBL" id="MCJ0743349.1"/>
    </source>
</evidence>
<organism evidence="3 4">
    <name type="scientific">Pedobacter montanisoli</name>
    <dbReference type="NCBI Taxonomy" id="2923277"/>
    <lineage>
        <taxon>Bacteria</taxon>
        <taxon>Pseudomonadati</taxon>
        <taxon>Bacteroidota</taxon>
        <taxon>Sphingobacteriia</taxon>
        <taxon>Sphingobacteriales</taxon>
        <taxon>Sphingobacteriaceae</taxon>
        <taxon>Pedobacter</taxon>
    </lineage>
</organism>
<dbReference type="SMART" id="SM00028">
    <property type="entry name" value="TPR"/>
    <property type="match status" value="2"/>
</dbReference>
<dbReference type="RefSeq" id="WP_243362495.1">
    <property type="nucleotide sequence ID" value="NZ_JALGBH010000002.1"/>
</dbReference>
<accession>A0ABS9ZYE4</accession>
<dbReference type="InterPro" id="IPR019734">
    <property type="entry name" value="TPR_rpt"/>
</dbReference>
<keyword evidence="2" id="KW-0732">Signal</keyword>
<dbReference type="InterPro" id="IPR011990">
    <property type="entry name" value="TPR-like_helical_dom_sf"/>
</dbReference>
<feature type="chain" id="PRO_5045405107" description="Tetratricopeptide repeat protein" evidence="2">
    <location>
        <begin position="20"/>
        <end position="360"/>
    </location>
</feature>
<keyword evidence="4" id="KW-1185">Reference proteome</keyword>
<proteinExistence type="predicted"/>
<dbReference type="Gene3D" id="1.25.40.10">
    <property type="entry name" value="Tetratricopeptide repeat domain"/>
    <property type="match status" value="1"/>
</dbReference>
<dbReference type="PROSITE" id="PS50005">
    <property type="entry name" value="TPR"/>
    <property type="match status" value="1"/>
</dbReference>
<reference evidence="3" key="1">
    <citation type="submission" date="2022-03" db="EMBL/GenBank/DDBJ databases">
        <authorList>
            <person name="Woo C.Y."/>
        </authorList>
    </citation>
    <scope>NUCLEOTIDE SEQUENCE</scope>
    <source>
        <strain evidence="3">CYS-01</strain>
    </source>
</reference>
<dbReference type="EMBL" id="JALGBH010000002">
    <property type="protein sequence ID" value="MCJ0743349.1"/>
    <property type="molecule type" value="Genomic_DNA"/>
</dbReference>
<comment type="caution">
    <text evidence="3">The sequence shown here is derived from an EMBL/GenBank/DDBJ whole genome shotgun (WGS) entry which is preliminary data.</text>
</comment>
<dbReference type="Proteomes" id="UP001165460">
    <property type="component" value="Unassembled WGS sequence"/>
</dbReference>
<gene>
    <name evidence="3" type="ORF">MMF97_11545</name>
</gene>
<dbReference type="SUPFAM" id="SSF48452">
    <property type="entry name" value="TPR-like"/>
    <property type="match status" value="1"/>
</dbReference>
<dbReference type="Pfam" id="PF13181">
    <property type="entry name" value="TPR_8"/>
    <property type="match status" value="2"/>
</dbReference>
<evidence type="ECO:0000256" key="1">
    <source>
        <dbReference type="PROSITE-ProRule" id="PRU00339"/>
    </source>
</evidence>
<evidence type="ECO:0000256" key="2">
    <source>
        <dbReference type="SAM" id="SignalP"/>
    </source>
</evidence>